<keyword evidence="1" id="KW-0677">Repeat</keyword>
<dbReference type="AlphaFoldDB" id="A0A8K0I7V5"/>
<sequence>MYDADDIIDECRIEGWKVQSSKQLQPLKLNTPARCHSFLFPCFSRVAFHHEIGKKIKDLNIKLEDISKERQELQLVSITGEQRNSQMAHRICRETSSEYLESDIVGIDEEASNLVQLLMDRNRGRNLVYAIVGMGGIGKTTLAQKIFSTEQIRAHFDIKICVCPCVSQDFVGINLLKQIIRCAGGDFGDAKTKAELGPLVRKALGQKRFFLVLDDIWSERVWEDFLRGPLLSGAADSRTLVTTQNEAIAKQMGAVYCHSMKQLSVEHGWLMLCRRVFSDSEVEDIKELKDVGMKIVRKCNGIPLAIETISGVLKTKERNNREWEKVLLSQTWTFNELPHGIMPVLYLGYEDLPSHLKQCFIYCSLFPENYEYSRMQLTQMWIAEGFVQAKEQVVEEDLADNYYSEVVTRSLLQITGKGFREMDCKMHDLLQSLALFVAQHEYFSGDPQHLETTLVKPCHLSL</sequence>
<dbReference type="InterPro" id="IPR002182">
    <property type="entry name" value="NB-ARC"/>
</dbReference>
<dbReference type="InterPro" id="IPR036388">
    <property type="entry name" value="WH-like_DNA-bd_sf"/>
</dbReference>
<evidence type="ECO:0000313" key="6">
    <source>
        <dbReference type="Proteomes" id="UP000797356"/>
    </source>
</evidence>
<dbReference type="InterPro" id="IPR044974">
    <property type="entry name" value="Disease_R_plants"/>
</dbReference>
<accession>A0A8K0I7V5</accession>
<keyword evidence="2" id="KW-0611">Plant defense</keyword>
<dbReference type="Gene3D" id="3.40.50.300">
    <property type="entry name" value="P-loop containing nucleotide triphosphate hydrolases"/>
    <property type="match status" value="1"/>
</dbReference>
<dbReference type="Proteomes" id="UP000797356">
    <property type="component" value="Chromosome 5"/>
</dbReference>
<dbReference type="FunFam" id="1.10.10.10:FF:000322">
    <property type="entry name" value="Probable disease resistance protein At1g63360"/>
    <property type="match status" value="1"/>
</dbReference>
<reference evidence="5" key="1">
    <citation type="journal article" date="2017" name="Gigascience">
        <title>The genome draft of coconut (Cocos nucifera).</title>
        <authorList>
            <person name="Xiao Y."/>
            <person name="Xu P."/>
            <person name="Fan H."/>
            <person name="Baudouin L."/>
            <person name="Xia W."/>
            <person name="Bocs S."/>
            <person name="Xu J."/>
            <person name="Li Q."/>
            <person name="Guo A."/>
            <person name="Zhou L."/>
            <person name="Li J."/>
            <person name="Wu Y."/>
            <person name="Ma Z."/>
            <person name="Armero A."/>
            <person name="Issali A.E."/>
            <person name="Liu N."/>
            <person name="Peng M."/>
            <person name="Yang Y."/>
        </authorList>
    </citation>
    <scope>NUCLEOTIDE SEQUENCE</scope>
    <source>
        <tissue evidence="5">Spear leaf of Hainan Tall coconut</tissue>
    </source>
</reference>
<dbReference type="GO" id="GO:0042742">
    <property type="term" value="P:defense response to bacterium"/>
    <property type="evidence" value="ECO:0007669"/>
    <property type="project" value="UniProtKB-ARBA"/>
</dbReference>
<comment type="caution">
    <text evidence="5">The sequence shown here is derived from an EMBL/GenBank/DDBJ whole genome shotgun (WGS) entry which is preliminary data.</text>
</comment>
<dbReference type="GO" id="GO:0009626">
    <property type="term" value="P:plant-type hypersensitive response"/>
    <property type="evidence" value="ECO:0007669"/>
    <property type="project" value="UniProtKB-ARBA"/>
</dbReference>
<evidence type="ECO:0000256" key="1">
    <source>
        <dbReference type="ARBA" id="ARBA00022737"/>
    </source>
</evidence>
<dbReference type="PANTHER" id="PTHR23155">
    <property type="entry name" value="DISEASE RESISTANCE PROTEIN RP"/>
    <property type="match status" value="1"/>
</dbReference>
<dbReference type="InterPro" id="IPR042197">
    <property type="entry name" value="Apaf_helical"/>
</dbReference>
<evidence type="ECO:0000259" key="3">
    <source>
        <dbReference type="Pfam" id="PF00931"/>
    </source>
</evidence>
<dbReference type="GO" id="GO:0043531">
    <property type="term" value="F:ADP binding"/>
    <property type="evidence" value="ECO:0007669"/>
    <property type="project" value="InterPro"/>
</dbReference>
<reference evidence="5" key="2">
    <citation type="submission" date="2019-07" db="EMBL/GenBank/DDBJ databases">
        <authorList>
            <person name="Yang Y."/>
            <person name="Bocs S."/>
            <person name="Baudouin L."/>
        </authorList>
    </citation>
    <scope>NUCLEOTIDE SEQUENCE</scope>
    <source>
        <tissue evidence="5">Spear leaf of Hainan Tall coconut</tissue>
    </source>
</reference>
<dbReference type="PRINTS" id="PR00364">
    <property type="entry name" value="DISEASERSIST"/>
</dbReference>
<dbReference type="Pfam" id="PF00931">
    <property type="entry name" value="NB-ARC"/>
    <property type="match status" value="1"/>
</dbReference>
<dbReference type="Gene3D" id="1.10.10.10">
    <property type="entry name" value="Winged helix-like DNA-binding domain superfamily/Winged helix DNA-binding domain"/>
    <property type="match status" value="1"/>
</dbReference>
<organism evidence="5 6">
    <name type="scientific">Cocos nucifera</name>
    <name type="common">Coconut palm</name>
    <dbReference type="NCBI Taxonomy" id="13894"/>
    <lineage>
        <taxon>Eukaryota</taxon>
        <taxon>Viridiplantae</taxon>
        <taxon>Streptophyta</taxon>
        <taxon>Embryophyta</taxon>
        <taxon>Tracheophyta</taxon>
        <taxon>Spermatophyta</taxon>
        <taxon>Magnoliopsida</taxon>
        <taxon>Liliopsida</taxon>
        <taxon>Arecaceae</taxon>
        <taxon>Arecoideae</taxon>
        <taxon>Cocoseae</taxon>
        <taxon>Attaleinae</taxon>
        <taxon>Cocos</taxon>
    </lineage>
</organism>
<proteinExistence type="predicted"/>
<dbReference type="PANTHER" id="PTHR23155:SF1211">
    <property type="entry name" value="OS09G0313500 PROTEIN"/>
    <property type="match status" value="1"/>
</dbReference>
<evidence type="ECO:0000313" key="5">
    <source>
        <dbReference type="EMBL" id="KAG1341978.1"/>
    </source>
</evidence>
<evidence type="ECO:0000259" key="4">
    <source>
        <dbReference type="Pfam" id="PF23559"/>
    </source>
</evidence>
<dbReference type="OrthoDB" id="3027644at2759"/>
<feature type="domain" description="Disease resistance protein winged helix" evidence="4">
    <location>
        <begin position="365"/>
        <end position="434"/>
    </location>
</feature>
<evidence type="ECO:0000256" key="2">
    <source>
        <dbReference type="ARBA" id="ARBA00022821"/>
    </source>
</evidence>
<dbReference type="EMBL" id="CM017876">
    <property type="protein sequence ID" value="KAG1341978.1"/>
    <property type="molecule type" value="Genomic_DNA"/>
</dbReference>
<dbReference type="SUPFAM" id="SSF52540">
    <property type="entry name" value="P-loop containing nucleoside triphosphate hydrolases"/>
    <property type="match status" value="1"/>
</dbReference>
<name>A0A8K0I7V5_COCNU</name>
<keyword evidence="6" id="KW-1185">Reference proteome</keyword>
<dbReference type="InterPro" id="IPR058922">
    <property type="entry name" value="WHD_DRP"/>
</dbReference>
<dbReference type="Pfam" id="PF23559">
    <property type="entry name" value="WHD_DRP"/>
    <property type="match status" value="1"/>
</dbReference>
<gene>
    <name evidence="5" type="ORF">COCNU_05G002070</name>
</gene>
<dbReference type="GO" id="GO:0002758">
    <property type="term" value="P:innate immune response-activating signaling pathway"/>
    <property type="evidence" value="ECO:0007669"/>
    <property type="project" value="UniProtKB-ARBA"/>
</dbReference>
<dbReference type="InterPro" id="IPR027417">
    <property type="entry name" value="P-loop_NTPase"/>
</dbReference>
<dbReference type="Gene3D" id="1.10.8.430">
    <property type="entry name" value="Helical domain of apoptotic protease-activating factors"/>
    <property type="match status" value="1"/>
</dbReference>
<feature type="domain" description="NB-ARC" evidence="3">
    <location>
        <begin position="112"/>
        <end position="279"/>
    </location>
</feature>
<dbReference type="FunFam" id="3.40.50.300:FF:001091">
    <property type="entry name" value="Probable disease resistance protein At1g61300"/>
    <property type="match status" value="1"/>
</dbReference>
<protein>
    <submittedName>
        <fullName evidence="5">Putative disease resistance protein RGA1</fullName>
    </submittedName>
</protein>